<evidence type="ECO:0000313" key="1">
    <source>
        <dbReference type="EMBL" id="MBP4138477.1"/>
    </source>
</evidence>
<protein>
    <submittedName>
        <fullName evidence="1">Uncharacterized protein</fullName>
    </submittedName>
</protein>
<name>A0A941AZ29_9FLAO</name>
<proteinExistence type="predicted"/>
<reference evidence="1 2" key="1">
    <citation type="submission" date="2021-03" db="EMBL/GenBank/DDBJ databases">
        <title>Flavobacterium Flabelliformis Sp. Nov. And Flavobacterium Geliluteum Sp. Nov., Two Novel Multidrug Resistant Psychrophilic Species Isolated From Antarctica.</title>
        <authorList>
            <person name="Kralova S."/>
            <person name="Busse H.J."/>
            <person name="Bezdicek M."/>
            <person name="Nykrynova M."/>
            <person name="Kroupova E."/>
            <person name="Krsek D."/>
            <person name="Sedlacek I."/>
        </authorList>
    </citation>
    <scope>NUCLEOTIDE SEQUENCE [LARGE SCALE GENOMIC DNA]</scope>
    <source>
        <strain evidence="1 2">P7388</strain>
    </source>
</reference>
<organism evidence="1 2">
    <name type="scientific">Flavobacterium geliluteum</name>
    <dbReference type="NCBI Taxonomy" id="2816120"/>
    <lineage>
        <taxon>Bacteria</taxon>
        <taxon>Pseudomonadati</taxon>
        <taxon>Bacteroidota</taxon>
        <taxon>Flavobacteriia</taxon>
        <taxon>Flavobacteriales</taxon>
        <taxon>Flavobacteriaceae</taxon>
        <taxon>Flavobacterium</taxon>
    </lineage>
</organism>
<evidence type="ECO:0000313" key="2">
    <source>
        <dbReference type="Proteomes" id="UP000675047"/>
    </source>
</evidence>
<keyword evidence="2" id="KW-1185">Reference proteome</keyword>
<dbReference type="Proteomes" id="UP000675047">
    <property type="component" value="Unassembled WGS sequence"/>
</dbReference>
<comment type="caution">
    <text evidence="1">The sequence shown here is derived from an EMBL/GenBank/DDBJ whole genome shotgun (WGS) entry which is preliminary data.</text>
</comment>
<dbReference type="RefSeq" id="WP_210666471.1">
    <property type="nucleotide sequence ID" value="NZ_JAGFBV010000014.1"/>
</dbReference>
<accession>A0A941AZ29</accession>
<dbReference type="AlphaFoldDB" id="A0A941AZ29"/>
<gene>
    <name evidence="1" type="ORF">J3495_10290</name>
</gene>
<dbReference type="EMBL" id="JAGFBV010000014">
    <property type="protein sequence ID" value="MBP4138477.1"/>
    <property type="molecule type" value="Genomic_DNA"/>
</dbReference>
<sequence length="47" mass="5194">MNAVTEIHTINPAFGVEVETFSFFACEKPIVPKIMDRNPSGIATIEQ</sequence>